<dbReference type="PANTHER" id="PTHR44068:SF11">
    <property type="entry name" value="GERANYL DIPHOSPHATE 2-C-METHYLTRANSFERASE"/>
    <property type="match status" value="1"/>
</dbReference>
<dbReference type="Proteomes" id="UP000614047">
    <property type="component" value="Unassembled WGS sequence"/>
</dbReference>
<accession>A0A931DMR5</accession>
<evidence type="ECO:0000313" key="2">
    <source>
        <dbReference type="EMBL" id="MBG6091509.1"/>
    </source>
</evidence>
<dbReference type="InterPro" id="IPR029063">
    <property type="entry name" value="SAM-dependent_MTases_sf"/>
</dbReference>
<evidence type="ECO:0000313" key="3">
    <source>
        <dbReference type="Proteomes" id="UP000614047"/>
    </source>
</evidence>
<keyword evidence="2" id="KW-0489">Methyltransferase</keyword>
<dbReference type="EC" id="2.1.1.-" evidence="2"/>
<dbReference type="PANTHER" id="PTHR44068">
    <property type="entry name" value="ZGC:194242"/>
    <property type="match status" value="1"/>
</dbReference>
<dbReference type="InterPro" id="IPR041698">
    <property type="entry name" value="Methyltransf_25"/>
</dbReference>
<dbReference type="Pfam" id="PF13649">
    <property type="entry name" value="Methyltransf_25"/>
    <property type="match status" value="1"/>
</dbReference>
<dbReference type="EMBL" id="JADOUA010000001">
    <property type="protein sequence ID" value="MBG6091509.1"/>
    <property type="molecule type" value="Genomic_DNA"/>
</dbReference>
<dbReference type="SUPFAM" id="SSF53335">
    <property type="entry name" value="S-adenosyl-L-methionine-dependent methyltransferases"/>
    <property type="match status" value="1"/>
</dbReference>
<dbReference type="CDD" id="cd02440">
    <property type="entry name" value="AdoMet_MTases"/>
    <property type="match status" value="1"/>
</dbReference>
<dbReference type="InterPro" id="IPR050447">
    <property type="entry name" value="Erg6_SMT_methyltransf"/>
</dbReference>
<protein>
    <submittedName>
        <fullName evidence="2">27-O-demethylrifamycin SV methyltransferase</fullName>
        <ecNumber evidence="2">2.1.1.-</ecNumber>
    </submittedName>
</protein>
<dbReference type="GO" id="GO:0008168">
    <property type="term" value="F:methyltransferase activity"/>
    <property type="evidence" value="ECO:0007669"/>
    <property type="project" value="UniProtKB-KW"/>
</dbReference>
<keyword evidence="3" id="KW-1185">Reference proteome</keyword>
<dbReference type="AlphaFoldDB" id="A0A931DMR5"/>
<comment type="caution">
    <text evidence="2">The sequence shown here is derived from an EMBL/GenBank/DDBJ whole genome shotgun (WGS) entry which is preliminary data.</text>
</comment>
<sequence>MTTGDETAVRPATADIGRSYEDMAGLTETIGGPDLHYGYWDGPRDPAAVPAATRRLTDLVVGRLRAAPGDLVLDAGCGNGLAAVRIAETTGARVVAVDVNPAALERGLRHACEHGVEGLVEFRRADALALPYGHGTFDAVLAFEITPHFELRPLLGELTRVLRTGGRLVLESPCLLEPVGDPEAAARVRAYLDMFAAGHMHTAREHLESFHDAGLRLLEYLDLSEHTAPFFPRMLRRLERRRAELVTRYGSAAVERERRTIAGWARVPGSGSVLLAGAAPDAKRPPDARE</sequence>
<keyword evidence="2" id="KW-0808">Transferase</keyword>
<reference evidence="2" key="1">
    <citation type="submission" date="2020-11" db="EMBL/GenBank/DDBJ databases">
        <title>Sequencing the genomes of 1000 actinobacteria strains.</title>
        <authorList>
            <person name="Klenk H.-P."/>
        </authorList>
    </citation>
    <scope>NUCLEOTIDE SEQUENCE</scope>
    <source>
        <strain evidence="2">DSM 43175</strain>
    </source>
</reference>
<organism evidence="2 3">
    <name type="scientific">Actinomadura viridis</name>
    <dbReference type="NCBI Taxonomy" id="58110"/>
    <lineage>
        <taxon>Bacteria</taxon>
        <taxon>Bacillati</taxon>
        <taxon>Actinomycetota</taxon>
        <taxon>Actinomycetes</taxon>
        <taxon>Streptosporangiales</taxon>
        <taxon>Thermomonosporaceae</taxon>
        <taxon>Actinomadura</taxon>
    </lineage>
</organism>
<gene>
    <name evidence="2" type="ORF">IW256_005622</name>
</gene>
<name>A0A931DMR5_9ACTN</name>
<dbReference type="RefSeq" id="WP_197013810.1">
    <property type="nucleotide sequence ID" value="NZ_BAABES010000019.1"/>
</dbReference>
<dbReference type="GO" id="GO:0032259">
    <property type="term" value="P:methylation"/>
    <property type="evidence" value="ECO:0007669"/>
    <property type="project" value="UniProtKB-KW"/>
</dbReference>
<proteinExistence type="predicted"/>
<evidence type="ECO:0000259" key="1">
    <source>
        <dbReference type="Pfam" id="PF13649"/>
    </source>
</evidence>
<feature type="domain" description="Methyltransferase" evidence="1">
    <location>
        <begin position="72"/>
        <end position="166"/>
    </location>
</feature>
<dbReference type="Gene3D" id="3.40.50.150">
    <property type="entry name" value="Vaccinia Virus protein VP39"/>
    <property type="match status" value="1"/>
</dbReference>